<evidence type="ECO:0000313" key="2">
    <source>
        <dbReference type="EMBL" id="CAH9126239.1"/>
    </source>
</evidence>
<reference evidence="2" key="1">
    <citation type="submission" date="2022-07" db="EMBL/GenBank/DDBJ databases">
        <authorList>
            <person name="Macas J."/>
            <person name="Novak P."/>
            <person name="Neumann P."/>
        </authorList>
    </citation>
    <scope>NUCLEOTIDE SEQUENCE</scope>
</reference>
<dbReference type="EMBL" id="CAMAPF010000941">
    <property type="protein sequence ID" value="CAH9126239.1"/>
    <property type="molecule type" value="Genomic_DNA"/>
</dbReference>
<keyword evidence="1" id="KW-0732">Signal</keyword>
<sequence length="67" mass="7834">MLLFHLEYLCTAVANCYVFCFSSDNRYNVLLEFCFLLNRDTNLPPNIWHVPAVLFLSILYPSKSKSK</sequence>
<keyword evidence="3" id="KW-1185">Reference proteome</keyword>
<accession>A0AAV0ESX9</accession>
<comment type="caution">
    <text evidence="2">The sequence shown here is derived from an EMBL/GenBank/DDBJ whole genome shotgun (WGS) entry which is preliminary data.</text>
</comment>
<name>A0AAV0ESX9_9ASTE</name>
<gene>
    <name evidence="2" type="ORF">CEPIT_LOCUS27374</name>
</gene>
<feature type="chain" id="PRO_5043762601" evidence="1">
    <location>
        <begin position="17"/>
        <end position="67"/>
    </location>
</feature>
<proteinExistence type="predicted"/>
<dbReference type="Proteomes" id="UP001152523">
    <property type="component" value="Unassembled WGS sequence"/>
</dbReference>
<dbReference type="AlphaFoldDB" id="A0AAV0ESX9"/>
<organism evidence="2 3">
    <name type="scientific">Cuscuta epithymum</name>
    <dbReference type="NCBI Taxonomy" id="186058"/>
    <lineage>
        <taxon>Eukaryota</taxon>
        <taxon>Viridiplantae</taxon>
        <taxon>Streptophyta</taxon>
        <taxon>Embryophyta</taxon>
        <taxon>Tracheophyta</taxon>
        <taxon>Spermatophyta</taxon>
        <taxon>Magnoliopsida</taxon>
        <taxon>eudicotyledons</taxon>
        <taxon>Gunneridae</taxon>
        <taxon>Pentapetalae</taxon>
        <taxon>asterids</taxon>
        <taxon>lamiids</taxon>
        <taxon>Solanales</taxon>
        <taxon>Convolvulaceae</taxon>
        <taxon>Cuscuteae</taxon>
        <taxon>Cuscuta</taxon>
        <taxon>Cuscuta subgen. Cuscuta</taxon>
    </lineage>
</organism>
<feature type="signal peptide" evidence="1">
    <location>
        <begin position="1"/>
        <end position="16"/>
    </location>
</feature>
<evidence type="ECO:0000313" key="3">
    <source>
        <dbReference type="Proteomes" id="UP001152523"/>
    </source>
</evidence>
<evidence type="ECO:0000256" key="1">
    <source>
        <dbReference type="SAM" id="SignalP"/>
    </source>
</evidence>
<protein>
    <submittedName>
        <fullName evidence="2">Uncharacterized protein</fullName>
    </submittedName>
</protein>